<comment type="caution">
    <text evidence="18">The sequence shown here is derived from an EMBL/GenBank/DDBJ whole genome shotgun (WGS) entry which is preliminary data.</text>
</comment>
<dbReference type="InterPro" id="IPR024657">
    <property type="entry name" value="COMPASS_Set1_N-SET"/>
</dbReference>
<comment type="catalytic activity">
    <reaction evidence="13">
        <text>N(6),N(6)-dimethyl-L-lysyl(4)-[histone H3] + S-adenosyl-L-methionine = N(6),N(6),N(6)-trimethyl-L-lysyl(4)-[histone H3] + S-adenosyl-L-homocysteine + H(+)</text>
        <dbReference type="Rhea" id="RHEA:60272"/>
        <dbReference type="Rhea" id="RHEA-COMP:15537"/>
        <dbReference type="Rhea" id="RHEA-COMP:15540"/>
        <dbReference type="ChEBI" id="CHEBI:15378"/>
        <dbReference type="ChEBI" id="CHEBI:57856"/>
        <dbReference type="ChEBI" id="CHEBI:59789"/>
        <dbReference type="ChEBI" id="CHEBI:61961"/>
        <dbReference type="ChEBI" id="CHEBI:61976"/>
    </reaction>
</comment>
<keyword evidence="7 14" id="KW-0808">Transferase</keyword>
<comment type="subcellular location">
    <subcellularLocation>
        <location evidence="2">Chromosome</location>
    </subcellularLocation>
    <subcellularLocation>
        <location evidence="1 14">Nucleus</location>
    </subcellularLocation>
</comment>
<evidence type="ECO:0000256" key="14">
    <source>
        <dbReference type="PIRNR" id="PIRNR037104"/>
    </source>
</evidence>
<dbReference type="InterPro" id="IPR003616">
    <property type="entry name" value="Post-SET_dom"/>
</dbReference>
<feature type="compositionally biased region" description="Low complexity" evidence="15">
    <location>
        <begin position="399"/>
        <end position="413"/>
    </location>
</feature>
<dbReference type="SUPFAM" id="SSF54928">
    <property type="entry name" value="RNA-binding domain, RBD"/>
    <property type="match status" value="1"/>
</dbReference>
<dbReference type="GO" id="GO:0005694">
    <property type="term" value="C:chromosome"/>
    <property type="evidence" value="ECO:0007669"/>
    <property type="project" value="UniProtKB-SubCell"/>
</dbReference>
<dbReference type="Gene3D" id="3.30.70.330">
    <property type="match status" value="1"/>
</dbReference>
<keyword evidence="10 14" id="KW-0539">Nucleus</keyword>
<dbReference type="EMBL" id="JARPMG010000002">
    <property type="protein sequence ID" value="KAJ8102785.1"/>
    <property type="molecule type" value="Genomic_DNA"/>
</dbReference>
<accession>A0AAD7QWF8</accession>
<dbReference type="PANTHER" id="PTHR45814">
    <property type="entry name" value="HISTONE-LYSINE N-METHYLTRANSFERASE SETD1"/>
    <property type="match status" value="1"/>
</dbReference>
<evidence type="ECO:0000256" key="4">
    <source>
        <dbReference type="ARBA" id="ARBA00015839"/>
    </source>
</evidence>
<evidence type="ECO:0000259" key="16">
    <source>
        <dbReference type="PROSITE" id="PS50280"/>
    </source>
</evidence>
<dbReference type="GO" id="GO:0032259">
    <property type="term" value="P:methylation"/>
    <property type="evidence" value="ECO:0007669"/>
    <property type="project" value="UniProtKB-KW"/>
</dbReference>
<dbReference type="GO" id="GO:0048188">
    <property type="term" value="C:Set1C/COMPASS complex"/>
    <property type="evidence" value="ECO:0007669"/>
    <property type="project" value="InterPro"/>
</dbReference>
<feature type="region of interest" description="Disordered" evidence="15">
    <location>
        <begin position="340"/>
        <end position="451"/>
    </location>
</feature>
<dbReference type="CDD" id="cd20072">
    <property type="entry name" value="SET_SET1"/>
    <property type="match status" value="1"/>
</dbReference>
<evidence type="ECO:0000256" key="5">
    <source>
        <dbReference type="ARBA" id="ARBA00022454"/>
    </source>
</evidence>
<dbReference type="PROSITE" id="PS50280">
    <property type="entry name" value="SET"/>
    <property type="match status" value="1"/>
</dbReference>
<comment type="subunit">
    <text evidence="14">Component of the COMPASS (Set1C) complex.</text>
</comment>
<feature type="domain" description="Post-SET" evidence="17">
    <location>
        <begin position="1272"/>
        <end position="1288"/>
    </location>
</feature>
<dbReference type="Gene3D" id="2.170.270.10">
    <property type="entry name" value="SET domain"/>
    <property type="match status" value="1"/>
</dbReference>
<dbReference type="Proteomes" id="UP001217417">
    <property type="component" value="Unassembled WGS sequence"/>
</dbReference>
<feature type="region of interest" description="Disordered" evidence="15">
    <location>
        <begin position="688"/>
        <end position="796"/>
    </location>
</feature>
<feature type="region of interest" description="Disordered" evidence="15">
    <location>
        <begin position="847"/>
        <end position="868"/>
    </location>
</feature>
<evidence type="ECO:0000256" key="6">
    <source>
        <dbReference type="ARBA" id="ARBA00022603"/>
    </source>
</evidence>
<gene>
    <name evidence="18" type="ORF">POJ06DRAFT_245626</name>
</gene>
<dbReference type="Pfam" id="PF11764">
    <property type="entry name" value="N-SET"/>
    <property type="match status" value="1"/>
</dbReference>
<feature type="compositionally biased region" description="Pro residues" evidence="15">
    <location>
        <begin position="355"/>
        <end position="381"/>
    </location>
</feature>
<keyword evidence="9 14" id="KW-0156">Chromatin regulator</keyword>
<dbReference type="PANTHER" id="PTHR45814:SF2">
    <property type="entry name" value="HISTONE-LYSINE N-METHYLTRANSFERASE SETD1"/>
    <property type="match status" value="1"/>
</dbReference>
<evidence type="ECO:0000256" key="8">
    <source>
        <dbReference type="ARBA" id="ARBA00022691"/>
    </source>
</evidence>
<evidence type="ECO:0000256" key="12">
    <source>
        <dbReference type="ARBA" id="ARBA00047583"/>
    </source>
</evidence>
<evidence type="ECO:0000256" key="2">
    <source>
        <dbReference type="ARBA" id="ARBA00004286"/>
    </source>
</evidence>
<dbReference type="SMART" id="SM01291">
    <property type="entry name" value="N-SET"/>
    <property type="match status" value="1"/>
</dbReference>
<evidence type="ECO:0000313" key="19">
    <source>
        <dbReference type="Proteomes" id="UP001217417"/>
    </source>
</evidence>
<protein>
    <recommendedName>
        <fullName evidence="4 14">Histone-lysine N-methyltransferase, H3 lysine-4 specific</fullName>
        <ecNumber evidence="3 14">2.1.1.354</ecNumber>
    </recommendedName>
</protein>
<feature type="compositionally biased region" description="Basic residues" evidence="15">
    <location>
        <begin position="383"/>
        <end position="398"/>
    </location>
</feature>
<feature type="compositionally biased region" description="Basic and acidic residues" evidence="15">
    <location>
        <begin position="762"/>
        <end position="772"/>
    </location>
</feature>
<dbReference type="PROSITE" id="PS50868">
    <property type="entry name" value="POST_SET"/>
    <property type="match status" value="1"/>
</dbReference>
<sequence length="1288" mass="144512">MPPTPRTGVHLRPSHPSSSHRDPPPTKSSGKADLATFFPDRVVVPTGPRNDKFNAHHHRANQPAPSLHSRPSVDRESASRSPHPKTVPSSSSSSSTSNVSSAPSTGSSHSSPPADHDHDDDGNRGHDSNANPIDIAPQKPRLLSVLDLHGKSYQIEYDPDLDKTKSRGKEPIYRKKAASSTGISRRAVDPRNLVRQYPSGAVPRPRRRVHITTLAVLKYAFDSNSVGPKPPCQILVSGFSRLTTEGAVAMQFKQYGEFEKFTMQRDPITGASLGMCLILFRNSGSKIDKKSADVLLGHAAAKRAVKDAKAGKIKVGFDSVIVEFDDDGRVCTRRMEEIAREAEKNQQKQQQPLHASPPPPPPPLVPPPRPPDSPPPPPSPPSHRSRSPAYHRRSRRYSRSISRSRSSTPVSSRSHSRDRYYSSDDSRSPSRSRSHRRAPSPPPPPKDDLFTRIGNRPYIFISDLYVPVDRVYTADIKDYLRDYDWVQVYVVKRTLALKYETPHRYHPKQREISGFYVVFDSATEAKACFRHMDGRTMDRRWRMNMQIQFPVNDEDDRAVRGRERGRSESMLKTGTDDVKKVKTKSVRQPDPVKDATSLILKELQEVLRKDIKERITVPTIYDKLDPAKLAGGGRSPEAVKTAPVAIPPLPKNEEGPDATLKVEGPADEASEDVASGVKQFSGKLPLLPRFKKRTDSSSTKSQLRSKVSSKISISPNAKRAGMSRPMNHQLNDDVSDDEGMADVEDEGKADDELIGKQFSQYRQREPRIKVDYSDSESEVPATRPSAAVDDEEEDDDFVTKFREFDKNRDLRGEADRMKNFVVSGDESEPVKVEDVVMKDIDDELIRATETKSSKKRKHRTAEEKSEKRRKKKLVRIEFTTSEEDEATPATTVSPEVKIEPEQREIEKVQVQQLPTPTEDEDFGLVDASYWKPTPELIVDSIEADKVFDLDGVQSLVSDAEDFKFLQIALEDVMADQTLGNVMFWGWQQKESKANFFDGIRRGMSRKLVRPEDEYNRVNASGSARTEGYYRIPETEKTEYLEHRKRLRKKKHADGDAPNGVLNGDGADTNGRAGTPADHDAAIDGDVSTSASLALVSLDTGTEKDSISSRLNRINNRRLAADINLQKQMLSTDNDVLRFNQLKKRKKPVRFARSAIHNWGLYAMENIAANDMIIEYVGEVVRQPVADMRERRYLKNGIGSSYLFRIDESTVVDATKRGGIARFINHCCTPSCTAKIIKVEGQKRIVIYALRDIVANEELTYDYKFEREVNSDERIPCLCGSPGCKGFLN</sequence>
<name>A0AAD7QWF8_9ASCO</name>
<dbReference type="Pfam" id="PF11767">
    <property type="entry name" value="SET_assoc"/>
    <property type="match status" value="1"/>
</dbReference>
<dbReference type="GO" id="GO:0003676">
    <property type="term" value="F:nucleic acid binding"/>
    <property type="evidence" value="ECO:0007669"/>
    <property type="project" value="InterPro"/>
</dbReference>
<feature type="region of interest" description="Disordered" evidence="15">
    <location>
        <begin position="557"/>
        <end position="589"/>
    </location>
</feature>
<dbReference type="Pfam" id="PF00856">
    <property type="entry name" value="SET"/>
    <property type="match status" value="1"/>
</dbReference>
<feature type="compositionally biased region" description="Low complexity" evidence="15">
    <location>
        <begin position="84"/>
        <end position="113"/>
    </location>
</feature>
<dbReference type="InterPro" id="IPR017111">
    <property type="entry name" value="Set1_fungi"/>
</dbReference>
<feature type="region of interest" description="Disordered" evidence="15">
    <location>
        <begin position="1045"/>
        <end position="1082"/>
    </location>
</feature>
<dbReference type="GO" id="GO:0140999">
    <property type="term" value="F:histone H3K4 trimethyltransferase activity"/>
    <property type="evidence" value="ECO:0007669"/>
    <property type="project" value="UniProtKB-EC"/>
</dbReference>
<feature type="compositionally biased region" description="Basic and acidic residues" evidence="15">
    <location>
        <begin position="415"/>
        <end position="428"/>
    </location>
</feature>
<dbReference type="InterPro" id="IPR001214">
    <property type="entry name" value="SET_dom"/>
</dbReference>
<dbReference type="SMART" id="SM00317">
    <property type="entry name" value="SET"/>
    <property type="match status" value="1"/>
</dbReference>
<dbReference type="SMART" id="SM00508">
    <property type="entry name" value="PostSET"/>
    <property type="match status" value="1"/>
</dbReference>
<feature type="compositionally biased region" description="Basic and acidic residues" evidence="15">
    <location>
        <begin position="114"/>
        <end position="127"/>
    </location>
</feature>
<dbReference type="EC" id="2.1.1.354" evidence="3 14"/>
<dbReference type="PROSITE" id="PS51572">
    <property type="entry name" value="SAM_MT43_1"/>
    <property type="match status" value="1"/>
</dbReference>
<comment type="catalytic activity">
    <reaction evidence="11 14">
        <text>L-lysyl(4)-[histone H3] + 3 S-adenosyl-L-methionine = N(6),N(6),N(6)-trimethyl-L-lysyl(4)-[histone H3] + 3 S-adenosyl-L-homocysteine + 3 H(+)</text>
        <dbReference type="Rhea" id="RHEA:60260"/>
        <dbReference type="Rhea" id="RHEA-COMP:15537"/>
        <dbReference type="Rhea" id="RHEA-COMP:15547"/>
        <dbReference type="ChEBI" id="CHEBI:15378"/>
        <dbReference type="ChEBI" id="CHEBI:29969"/>
        <dbReference type="ChEBI" id="CHEBI:57856"/>
        <dbReference type="ChEBI" id="CHEBI:59789"/>
        <dbReference type="ChEBI" id="CHEBI:61961"/>
        <dbReference type="EC" id="2.1.1.354"/>
    </reaction>
</comment>
<comment type="function">
    <text evidence="14">Catalytic component of the COMPASS (Set1C) complex that specifically mono-, di- and trimethylates histone H3 to form H3K4me1/2/3. COMPASS recognizes ubiquitinated H2B on one face of the nucleosome which stimulates the methylation of H3 on the opposing face.</text>
</comment>
<evidence type="ECO:0000256" key="11">
    <source>
        <dbReference type="ARBA" id="ARBA00047571"/>
    </source>
</evidence>
<dbReference type="InterPro" id="IPR035979">
    <property type="entry name" value="RBD_domain_sf"/>
</dbReference>
<feature type="region of interest" description="Disordered" evidence="15">
    <location>
        <begin position="1"/>
        <end position="138"/>
    </location>
</feature>
<feature type="compositionally biased region" description="Basic and acidic residues" evidence="15">
    <location>
        <begin position="557"/>
        <end position="580"/>
    </location>
</feature>
<dbReference type="InterPro" id="IPR012677">
    <property type="entry name" value="Nucleotide-bd_a/b_plait_sf"/>
</dbReference>
<dbReference type="InterPro" id="IPR046341">
    <property type="entry name" value="SET_dom_sf"/>
</dbReference>
<dbReference type="RefSeq" id="XP_056046235.1">
    <property type="nucleotide sequence ID" value="XM_056186683.1"/>
</dbReference>
<proteinExistence type="predicted"/>
<organism evidence="18 19">
    <name type="scientific">Lipomyces tetrasporus</name>
    <dbReference type="NCBI Taxonomy" id="54092"/>
    <lineage>
        <taxon>Eukaryota</taxon>
        <taxon>Fungi</taxon>
        <taxon>Dikarya</taxon>
        <taxon>Ascomycota</taxon>
        <taxon>Saccharomycotina</taxon>
        <taxon>Lipomycetes</taxon>
        <taxon>Lipomycetales</taxon>
        <taxon>Lipomycetaceae</taxon>
        <taxon>Lipomyces</taxon>
    </lineage>
</organism>
<evidence type="ECO:0000256" key="13">
    <source>
        <dbReference type="ARBA" id="ARBA00049129"/>
    </source>
</evidence>
<keyword evidence="5 14" id="KW-0158">Chromosome</keyword>
<keyword evidence="19" id="KW-1185">Reference proteome</keyword>
<feature type="compositionally biased region" description="Basic and acidic residues" evidence="15">
    <location>
        <begin position="160"/>
        <end position="173"/>
    </location>
</feature>
<feature type="region of interest" description="Disordered" evidence="15">
    <location>
        <begin position="159"/>
        <end position="183"/>
    </location>
</feature>
<evidence type="ECO:0000256" key="9">
    <source>
        <dbReference type="ARBA" id="ARBA00022853"/>
    </source>
</evidence>
<dbReference type="InterPro" id="IPR024636">
    <property type="entry name" value="SET_assoc"/>
</dbReference>
<comment type="catalytic activity">
    <reaction evidence="12">
        <text>N(6)-methyl-L-lysyl(4)-[histone H3] + S-adenosyl-L-methionine = N(6),N(6)-dimethyl-L-lysyl(4)-[histone H3] + S-adenosyl-L-homocysteine + H(+)</text>
        <dbReference type="Rhea" id="RHEA:60268"/>
        <dbReference type="Rhea" id="RHEA-COMP:15540"/>
        <dbReference type="Rhea" id="RHEA-COMP:15543"/>
        <dbReference type="ChEBI" id="CHEBI:15378"/>
        <dbReference type="ChEBI" id="CHEBI:57856"/>
        <dbReference type="ChEBI" id="CHEBI:59789"/>
        <dbReference type="ChEBI" id="CHEBI:61929"/>
        <dbReference type="ChEBI" id="CHEBI:61976"/>
    </reaction>
</comment>
<feature type="compositionally biased region" description="Acidic residues" evidence="15">
    <location>
        <begin position="733"/>
        <end position="749"/>
    </location>
</feature>
<dbReference type="SUPFAM" id="SSF82199">
    <property type="entry name" value="SET domain"/>
    <property type="match status" value="1"/>
</dbReference>
<feature type="compositionally biased region" description="Polar residues" evidence="15">
    <location>
        <begin position="696"/>
        <end position="715"/>
    </location>
</feature>
<evidence type="ECO:0000256" key="1">
    <source>
        <dbReference type="ARBA" id="ARBA00004123"/>
    </source>
</evidence>
<evidence type="ECO:0000256" key="3">
    <source>
        <dbReference type="ARBA" id="ARBA00012182"/>
    </source>
</evidence>
<dbReference type="GeneID" id="80881849"/>
<dbReference type="InterPro" id="IPR044570">
    <property type="entry name" value="Set1-like"/>
</dbReference>
<reference evidence="18" key="1">
    <citation type="submission" date="2023-03" db="EMBL/GenBank/DDBJ databases">
        <title>Near-Complete genome sequence of Lipomyces tetrasporous NRRL Y-64009, an oleaginous yeast capable of growing on lignocellulosic hydrolysates.</title>
        <authorList>
            <consortium name="Lawrence Berkeley National Laboratory"/>
            <person name="Jagtap S.S."/>
            <person name="Liu J.-J."/>
            <person name="Walukiewicz H.E."/>
            <person name="Pangilinan J."/>
            <person name="Lipzen A."/>
            <person name="Ahrendt S."/>
            <person name="Koriabine M."/>
            <person name="Cobaugh K."/>
            <person name="Salamov A."/>
            <person name="Yoshinaga Y."/>
            <person name="Ng V."/>
            <person name="Daum C."/>
            <person name="Grigoriev I.V."/>
            <person name="Slininger P.J."/>
            <person name="Dien B.S."/>
            <person name="Jin Y.-S."/>
            <person name="Rao C.V."/>
        </authorList>
    </citation>
    <scope>NUCLEOTIDE SEQUENCE</scope>
    <source>
        <strain evidence="18">NRRL Y-64009</strain>
    </source>
</reference>
<evidence type="ECO:0000259" key="17">
    <source>
        <dbReference type="PROSITE" id="PS50868"/>
    </source>
</evidence>
<dbReference type="PIRSF" id="PIRSF037104">
    <property type="entry name" value="Histone_H3-K4_mtfrase_Set1_fun"/>
    <property type="match status" value="1"/>
</dbReference>
<evidence type="ECO:0000313" key="18">
    <source>
        <dbReference type="EMBL" id="KAJ8102785.1"/>
    </source>
</evidence>
<evidence type="ECO:0000256" key="10">
    <source>
        <dbReference type="ARBA" id="ARBA00023242"/>
    </source>
</evidence>
<evidence type="ECO:0000256" key="15">
    <source>
        <dbReference type="SAM" id="MobiDB-lite"/>
    </source>
</evidence>
<keyword evidence="6 14" id="KW-0489">Methyltransferase</keyword>
<evidence type="ECO:0000256" key="7">
    <source>
        <dbReference type="ARBA" id="ARBA00022679"/>
    </source>
</evidence>
<keyword evidence="8 14" id="KW-0949">S-adenosyl-L-methionine</keyword>
<feature type="domain" description="SET" evidence="16">
    <location>
        <begin position="1146"/>
        <end position="1263"/>
    </location>
</feature>